<reference evidence="4 5" key="1">
    <citation type="journal article" date="2020" name="Int. J. Syst. Evol. Microbiol.">
        <title>Reclassification of Streptomyces castelarensis and Streptomyces sporoclivatus as later heterotypic synonyms of Streptomyces antimycoticus.</title>
        <authorList>
            <person name="Komaki H."/>
            <person name="Tamura T."/>
        </authorList>
    </citation>
    <scope>NUCLEOTIDE SEQUENCE [LARGE SCALE GENOMIC DNA]</scope>
    <source>
        <strain evidence="4 5">NBRC 12839</strain>
    </source>
</reference>
<feature type="compositionally biased region" description="Low complexity" evidence="1">
    <location>
        <begin position="37"/>
        <end position="64"/>
    </location>
</feature>
<feature type="transmembrane region" description="Helical" evidence="2">
    <location>
        <begin position="212"/>
        <end position="230"/>
    </location>
</feature>
<feature type="region of interest" description="Disordered" evidence="1">
    <location>
        <begin position="572"/>
        <end position="599"/>
    </location>
</feature>
<feature type="compositionally biased region" description="Basic residues" evidence="1">
    <location>
        <begin position="787"/>
        <end position="800"/>
    </location>
</feature>
<keyword evidence="2" id="KW-0812">Transmembrane</keyword>
<organism evidence="4 5">
    <name type="scientific">Streptomyces antimycoticus</name>
    <dbReference type="NCBI Taxonomy" id="68175"/>
    <lineage>
        <taxon>Bacteria</taxon>
        <taxon>Bacillati</taxon>
        <taxon>Actinomycetota</taxon>
        <taxon>Actinomycetes</taxon>
        <taxon>Kitasatosporales</taxon>
        <taxon>Streptomycetaceae</taxon>
        <taxon>Streptomyces</taxon>
        <taxon>Streptomyces violaceusniger group</taxon>
    </lineage>
</organism>
<feature type="compositionally biased region" description="Basic residues" evidence="1">
    <location>
        <begin position="659"/>
        <end position="674"/>
    </location>
</feature>
<evidence type="ECO:0000313" key="4">
    <source>
        <dbReference type="EMBL" id="GDY49256.1"/>
    </source>
</evidence>
<feature type="compositionally biased region" description="Low complexity" evidence="1">
    <location>
        <begin position="908"/>
        <end position="919"/>
    </location>
</feature>
<evidence type="ECO:0008006" key="6">
    <source>
        <dbReference type="Google" id="ProtNLM"/>
    </source>
</evidence>
<dbReference type="EMBL" id="BJHV01000003">
    <property type="protein sequence ID" value="GDY49256.1"/>
    <property type="molecule type" value="Genomic_DNA"/>
</dbReference>
<dbReference type="AlphaFoldDB" id="A0A4D4KQR8"/>
<feature type="region of interest" description="Disordered" evidence="1">
    <location>
        <begin position="37"/>
        <end position="79"/>
    </location>
</feature>
<protein>
    <recommendedName>
        <fullName evidence="6">Integral membrane protein</fullName>
    </recommendedName>
</protein>
<name>A0A4D4KQR8_9ACTN</name>
<feature type="compositionally biased region" description="Basic residues" evidence="1">
    <location>
        <begin position="742"/>
        <end position="753"/>
    </location>
</feature>
<feature type="compositionally biased region" description="Basic residues" evidence="1">
    <location>
        <begin position="938"/>
        <end position="956"/>
    </location>
</feature>
<feature type="region of interest" description="Disordered" evidence="1">
    <location>
        <begin position="639"/>
        <end position="892"/>
    </location>
</feature>
<proteinExistence type="predicted"/>
<evidence type="ECO:0000256" key="3">
    <source>
        <dbReference type="SAM" id="SignalP"/>
    </source>
</evidence>
<feature type="transmembrane region" description="Helical" evidence="2">
    <location>
        <begin position="236"/>
        <end position="255"/>
    </location>
</feature>
<gene>
    <name evidence="4" type="ORF">SANT12839_101380</name>
</gene>
<feature type="chain" id="PRO_5020497539" description="Integral membrane protein" evidence="3">
    <location>
        <begin position="40"/>
        <end position="956"/>
    </location>
</feature>
<feature type="transmembrane region" description="Helical" evidence="2">
    <location>
        <begin position="443"/>
        <end position="468"/>
    </location>
</feature>
<evidence type="ECO:0000256" key="2">
    <source>
        <dbReference type="SAM" id="Phobius"/>
    </source>
</evidence>
<dbReference type="Proteomes" id="UP000299290">
    <property type="component" value="Unassembled WGS sequence"/>
</dbReference>
<sequence>MSWIRLLWRLGRRQWSGALLLGALVATTVVVLTSTPALAAPTDPTPSPAATAPATPTPSDAATSRPDGSLSEEEKKKEADRLRRKFEKFWDEQHDVIGESMQKELLRQEQKRVRKLLEDEGGVLGVFNTTDKYGIPVSTYSVDGDTGSWYQWDLGVWNLLTSLCFMLTKWLIAFSCWMVAWALSFGLAKILLKPVLAVAESLHTRVIMELGLPTLFLTVCALICAWNIFFGDRARGWGDAALSILLAALTATAVITPPQQLMGGQDQGALGAVRQFSLEVTAIILDSTHPPGEQQDDNTPVTAAGLARPITDALTDAFIAKPAQLIKYGRTFSDDCNERYAEALLDQLAWERQFDKRLSGAKDVIRGASKAAVLGPLGSTADNLGIDIPGADIPGDVLSKVTELSAEWTANHYGDKPMKAFEAECVPDAGSAMKASGDKLAGAFFVLVAAIIVFLLVVGIAGSFLVAQYRIAYDAIRGEAALVAGTVPGAGRTYLWGWCGSVSRSLLQLFGTVSMLGVFIVLVDALLDAPSEEYGSGGLTVRFLVVDVVCIGAYRKRKDIARKSRDVGNNIRNRLSNARVGGTGHSLLASPSAPDHTMNARDTTNAIIRTSMASSALARGNIRGAASSALRRDGASALATRLNHKPAKRRPTRPASRPATRRPATRPRGPRQRRPRPDPHTRPAPAIHRGPRTRHAARGPPRACPSNRPAPPARLSCGPASTAAPTRPGHRGGPGEPPPGPAHRRARHAPHLHRPGDRARDRRGRCSGTRSAGPAEQPDSPEDRMLPKRHGHHRGHRGGHRTGPGRPQRRPRQGIHVGQGPGTPPRADPEREDHPRRRRRDARPTARTGDRDRDSAPGIPAPQPRERRPRQPRPVPAAPQLGHAGAAPRPPLRLAEVLLEAAEGRPVAAAAAHRSSPEGAEVRIPRRLRPVGAPGHRATARSHQHLGRRRQRPAGH</sequence>
<keyword evidence="2" id="KW-0472">Membrane</keyword>
<evidence type="ECO:0000313" key="5">
    <source>
        <dbReference type="Proteomes" id="UP000299290"/>
    </source>
</evidence>
<keyword evidence="3" id="KW-0732">Signal</keyword>
<feature type="signal peptide" evidence="3">
    <location>
        <begin position="1"/>
        <end position="39"/>
    </location>
</feature>
<keyword evidence="2" id="KW-1133">Transmembrane helix</keyword>
<comment type="caution">
    <text evidence="4">The sequence shown here is derived from an EMBL/GenBank/DDBJ whole genome shotgun (WGS) entry which is preliminary data.</text>
</comment>
<feature type="compositionally biased region" description="Low complexity" evidence="1">
    <location>
        <begin position="878"/>
        <end position="892"/>
    </location>
</feature>
<feature type="compositionally biased region" description="Basic residues" evidence="1">
    <location>
        <begin position="642"/>
        <end position="652"/>
    </location>
</feature>
<keyword evidence="5" id="KW-1185">Reference proteome</keyword>
<evidence type="ECO:0000256" key="1">
    <source>
        <dbReference type="SAM" id="MobiDB-lite"/>
    </source>
</evidence>
<feature type="transmembrane region" description="Helical" evidence="2">
    <location>
        <begin position="170"/>
        <end position="192"/>
    </location>
</feature>
<feature type="transmembrane region" description="Helical" evidence="2">
    <location>
        <begin position="506"/>
        <end position="527"/>
    </location>
</feature>
<feature type="compositionally biased region" description="Basic and acidic residues" evidence="1">
    <location>
        <begin position="842"/>
        <end position="855"/>
    </location>
</feature>
<feature type="region of interest" description="Disordered" evidence="1">
    <location>
        <begin position="908"/>
        <end position="956"/>
    </location>
</feature>
<accession>A0A4D4KQR8</accession>